<dbReference type="Pfam" id="PF13639">
    <property type="entry name" value="zf-RING_2"/>
    <property type="match status" value="1"/>
</dbReference>
<keyword evidence="2 4" id="KW-0863">Zinc-finger</keyword>
<dbReference type="SUPFAM" id="SSF57903">
    <property type="entry name" value="FYVE/PHD zinc finger"/>
    <property type="match status" value="1"/>
</dbReference>
<dbReference type="PROSITE" id="PS50089">
    <property type="entry name" value="ZF_RING_2"/>
    <property type="match status" value="1"/>
</dbReference>
<evidence type="ECO:0000259" key="7">
    <source>
        <dbReference type="PROSITE" id="PS50089"/>
    </source>
</evidence>
<dbReference type="PROSITE" id="PS50016">
    <property type="entry name" value="ZF_PHD_2"/>
    <property type="match status" value="1"/>
</dbReference>
<dbReference type="Pfam" id="PF00628">
    <property type="entry name" value="PHD"/>
    <property type="match status" value="1"/>
</dbReference>
<evidence type="ECO:0000256" key="1">
    <source>
        <dbReference type="ARBA" id="ARBA00022723"/>
    </source>
</evidence>
<feature type="region of interest" description="Disordered" evidence="5">
    <location>
        <begin position="287"/>
        <end position="324"/>
    </location>
</feature>
<reference evidence="8" key="1">
    <citation type="submission" date="2023-01" db="EMBL/GenBank/DDBJ databases">
        <title>Metagenome sequencing of chrysophaentin producing Chrysophaeum taylorii.</title>
        <authorList>
            <person name="Davison J."/>
            <person name="Bewley C."/>
        </authorList>
    </citation>
    <scope>NUCLEOTIDE SEQUENCE</scope>
    <source>
        <strain evidence="8">NIES-1699</strain>
    </source>
</reference>
<proteinExistence type="predicted"/>
<evidence type="ECO:0008006" key="10">
    <source>
        <dbReference type="Google" id="ProtNLM"/>
    </source>
</evidence>
<dbReference type="InterPro" id="IPR001965">
    <property type="entry name" value="Znf_PHD"/>
</dbReference>
<dbReference type="GO" id="GO:0008270">
    <property type="term" value="F:zinc ion binding"/>
    <property type="evidence" value="ECO:0007669"/>
    <property type="project" value="UniProtKB-KW"/>
</dbReference>
<dbReference type="PANTHER" id="PTHR47177:SF3">
    <property type="entry name" value="F18C1.6 PROTEIN"/>
    <property type="match status" value="1"/>
</dbReference>
<organism evidence="8 9">
    <name type="scientific">Chrysophaeum taylorii</name>
    <dbReference type="NCBI Taxonomy" id="2483200"/>
    <lineage>
        <taxon>Eukaryota</taxon>
        <taxon>Sar</taxon>
        <taxon>Stramenopiles</taxon>
        <taxon>Ochrophyta</taxon>
        <taxon>Pelagophyceae</taxon>
        <taxon>Pelagomonadales</taxon>
        <taxon>Pelagomonadaceae</taxon>
        <taxon>Chrysophaeum</taxon>
    </lineage>
</organism>
<dbReference type="SMART" id="SM00249">
    <property type="entry name" value="PHD"/>
    <property type="match status" value="1"/>
</dbReference>
<dbReference type="InterPro" id="IPR013083">
    <property type="entry name" value="Znf_RING/FYVE/PHD"/>
</dbReference>
<feature type="domain" description="RING-type" evidence="7">
    <location>
        <begin position="5"/>
        <end position="46"/>
    </location>
</feature>
<sequence>MEEECGICLEGIAAEDAGRPDACTHVFHAKCLKEWAAICAKCPLCKRDFAGIQRRDGVEAVPRSEEEACLVCEGGGEVVICDGCERVAHLACVGLRRVPRGEWFCRACAESRQSATARRAAREAVVSWELSRDDYLRVARRYLGEAEPVATAEAIPQTRGGGTNAARRTMVRRRAVRDFAARFEAAVEQDARRASRGYPTFSVAAAATACSRLPPDVGGRVAAQLLRSPVTRRVVGSQSRDADLVLHFLAQAAPHVPDPDLKRHFAANVLGPRHALAPAFLVGNHRNKRPAQQQQQPRDAAATPRRRQRRTEDSPLLRLLRDGG</sequence>
<evidence type="ECO:0000256" key="3">
    <source>
        <dbReference type="ARBA" id="ARBA00022833"/>
    </source>
</evidence>
<dbReference type="SUPFAM" id="SSF57850">
    <property type="entry name" value="RING/U-box"/>
    <property type="match status" value="1"/>
</dbReference>
<name>A0AAD7XQB4_9STRA</name>
<feature type="compositionally biased region" description="Low complexity" evidence="5">
    <location>
        <begin position="290"/>
        <end position="303"/>
    </location>
</feature>
<keyword evidence="1" id="KW-0479">Metal-binding</keyword>
<keyword evidence="9" id="KW-1185">Reference proteome</keyword>
<keyword evidence="3" id="KW-0862">Zinc</keyword>
<feature type="domain" description="PHD-type" evidence="6">
    <location>
        <begin position="66"/>
        <end position="111"/>
    </location>
</feature>
<accession>A0AAD7XQB4</accession>
<protein>
    <recommendedName>
        <fullName evidence="10">RING-type domain-containing protein</fullName>
    </recommendedName>
</protein>
<dbReference type="AlphaFoldDB" id="A0AAD7XQB4"/>
<dbReference type="InterPro" id="IPR019787">
    <property type="entry name" value="Znf_PHD-finger"/>
</dbReference>
<comment type="caution">
    <text evidence="8">The sequence shown here is derived from an EMBL/GenBank/DDBJ whole genome shotgun (WGS) entry which is preliminary data.</text>
</comment>
<dbReference type="SMART" id="SM00184">
    <property type="entry name" value="RING"/>
    <property type="match status" value="2"/>
</dbReference>
<evidence type="ECO:0000256" key="4">
    <source>
        <dbReference type="PROSITE-ProRule" id="PRU00175"/>
    </source>
</evidence>
<evidence type="ECO:0000313" key="8">
    <source>
        <dbReference type="EMBL" id="KAJ8610705.1"/>
    </source>
</evidence>
<dbReference type="PANTHER" id="PTHR47177">
    <property type="entry name" value="F18C1.6 PROTEIN"/>
    <property type="match status" value="1"/>
</dbReference>
<dbReference type="InterPro" id="IPR001841">
    <property type="entry name" value="Znf_RING"/>
</dbReference>
<dbReference type="Gene3D" id="3.30.40.10">
    <property type="entry name" value="Zinc/RING finger domain, C3HC4 (zinc finger)"/>
    <property type="match status" value="2"/>
</dbReference>
<evidence type="ECO:0000259" key="6">
    <source>
        <dbReference type="PROSITE" id="PS50016"/>
    </source>
</evidence>
<dbReference type="InterPro" id="IPR011011">
    <property type="entry name" value="Znf_FYVE_PHD"/>
</dbReference>
<dbReference type="EMBL" id="JAQMWT010000096">
    <property type="protein sequence ID" value="KAJ8610705.1"/>
    <property type="molecule type" value="Genomic_DNA"/>
</dbReference>
<dbReference type="Proteomes" id="UP001230188">
    <property type="component" value="Unassembled WGS sequence"/>
</dbReference>
<gene>
    <name evidence="8" type="ORF">CTAYLR_005671</name>
</gene>
<evidence type="ECO:0000256" key="2">
    <source>
        <dbReference type="ARBA" id="ARBA00022771"/>
    </source>
</evidence>
<evidence type="ECO:0000313" key="9">
    <source>
        <dbReference type="Proteomes" id="UP001230188"/>
    </source>
</evidence>
<evidence type="ECO:0000256" key="5">
    <source>
        <dbReference type="SAM" id="MobiDB-lite"/>
    </source>
</evidence>
<feature type="compositionally biased region" description="Basic and acidic residues" evidence="5">
    <location>
        <begin position="310"/>
        <end position="324"/>
    </location>
</feature>